<proteinExistence type="predicted"/>
<dbReference type="EMBL" id="OZ035834">
    <property type="protein sequence ID" value="CAL1574962.1"/>
    <property type="molecule type" value="Genomic_DNA"/>
</dbReference>
<keyword evidence="2" id="KW-1185">Reference proteome</keyword>
<dbReference type="Proteomes" id="UP001497482">
    <property type="component" value="Chromosome 12"/>
</dbReference>
<name>A0AAV2JGY6_KNICA</name>
<protein>
    <submittedName>
        <fullName evidence="1">Uncharacterized protein</fullName>
    </submittedName>
</protein>
<evidence type="ECO:0000313" key="2">
    <source>
        <dbReference type="Proteomes" id="UP001497482"/>
    </source>
</evidence>
<dbReference type="AlphaFoldDB" id="A0AAV2JGY6"/>
<gene>
    <name evidence="1" type="ORF">KC01_LOCUS6624</name>
</gene>
<accession>A0AAV2JGY6</accession>
<evidence type="ECO:0000313" key="1">
    <source>
        <dbReference type="EMBL" id="CAL1574962.1"/>
    </source>
</evidence>
<reference evidence="1 2" key="1">
    <citation type="submission" date="2024-04" db="EMBL/GenBank/DDBJ databases">
        <authorList>
            <person name="Waldvogel A.-M."/>
            <person name="Schoenle A."/>
        </authorList>
    </citation>
    <scope>NUCLEOTIDE SEQUENCE [LARGE SCALE GENOMIC DNA]</scope>
</reference>
<organism evidence="1 2">
    <name type="scientific">Knipowitschia caucasica</name>
    <name type="common">Caucasian dwarf goby</name>
    <name type="synonym">Pomatoschistus caucasicus</name>
    <dbReference type="NCBI Taxonomy" id="637954"/>
    <lineage>
        <taxon>Eukaryota</taxon>
        <taxon>Metazoa</taxon>
        <taxon>Chordata</taxon>
        <taxon>Craniata</taxon>
        <taxon>Vertebrata</taxon>
        <taxon>Euteleostomi</taxon>
        <taxon>Actinopterygii</taxon>
        <taxon>Neopterygii</taxon>
        <taxon>Teleostei</taxon>
        <taxon>Neoteleostei</taxon>
        <taxon>Acanthomorphata</taxon>
        <taxon>Gobiaria</taxon>
        <taxon>Gobiiformes</taxon>
        <taxon>Gobioidei</taxon>
        <taxon>Gobiidae</taxon>
        <taxon>Gobiinae</taxon>
        <taxon>Knipowitschia</taxon>
    </lineage>
</organism>
<sequence>MSKAFTLDSSPPLLSPPPAHLRCPIPSTVAQDKSAAIELPCGDYIHEGRDVSGAQTSFAFLVLSADLEGELQHYNKYCYCCDRTAASAAAAAAERVPPGGGQLRQIVFKLRNWIALTSQDLI</sequence>